<feature type="region of interest" description="Disordered" evidence="1">
    <location>
        <begin position="1"/>
        <end position="22"/>
    </location>
</feature>
<evidence type="ECO:0000313" key="2">
    <source>
        <dbReference type="EMBL" id="CAK9116373.1"/>
    </source>
</evidence>
<dbReference type="Proteomes" id="UP001642484">
    <property type="component" value="Unassembled WGS sequence"/>
</dbReference>
<accession>A0ABP0SVH6</accession>
<proteinExistence type="predicted"/>
<gene>
    <name evidence="2" type="ORF">CCMP2556_LOCUS53979</name>
</gene>
<feature type="region of interest" description="Disordered" evidence="1">
    <location>
        <begin position="60"/>
        <end position="89"/>
    </location>
</feature>
<sequence length="89" mass="9471">VGAFERHAPSVDSMHEAAEEKVGQPLSEVVVEEVNDFLDVHKPTLATIEGDVRDAKKRIALAKPRSRPAPKVEPEPASSDEGSASGGDK</sequence>
<evidence type="ECO:0000256" key="1">
    <source>
        <dbReference type="SAM" id="MobiDB-lite"/>
    </source>
</evidence>
<name>A0ABP0SVH6_9DINO</name>
<organism evidence="2 3">
    <name type="scientific">Durusdinium trenchii</name>
    <dbReference type="NCBI Taxonomy" id="1381693"/>
    <lineage>
        <taxon>Eukaryota</taxon>
        <taxon>Sar</taxon>
        <taxon>Alveolata</taxon>
        <taxon>Dinophyceae</taxon>
        <taxon>Suessiales</taxon>
        <taxon>Symbiodiniaceae</taxon>
        <taxon>Durusdinium</taxon>
    </lineage>
</organism>
<feature type="non-terminal residue" evidence="2">
    <location>
        <position position="1"/>
    </location>
</feature>
<dbReference type="EMBL" id="CAXAMN010028380">
    <property type="protein sequence ID" value="CAK9116373.1"/>
    <property type="molecule type" value="Genomic_DNA"/>
</dbReference>
<reference evidence="2 3" key="1">
    <citation type="submission" date="2024-02" db="EMBL/GenBank/DDBJ databases">
        <authorList>
            <person name="Chen Y."/>
            <person name="Shah S."/>
            <person name="Dougan E. K."/>
            <person name="Thang M."/>
            <person name="Chan C."/>
        </authorList>
    </citation>
    <scope>NUCLEOTIDE SEQUENCE [LARGE SCALE GENOMIC DNA]</scope>
</reference>
<keyword evidence="3" id="KW-1185">Reference proteome</keyword>
<protein>
    <submittedName>
        <fullName evidence="2">Uncharacterized protein</fullName>
    </submittedName>
</protein>
<comment type="caution">
    <text evidence="2">The sequence shown here is derived from an EMBL/GenBank/DDBJ whole genome shotgun (WGS) entry which is preliminary data.</text>
</comment>
<evidence type="ECO:0000313" key="3">
    <source>
        <dbReference type="Proteomes" id="UP001642484"/>
    </source>
</evidence>